<proteinExistence type="predicted"/>
<evidence type="ECO:0000313" key="2">
    <source>
        <dbReference type="Proteomes" id="UP001464378"/>
    </source>
</evidence>
<name>A0ABV1E9Y8_9FIRM</name>
<dbReference type="RefSeq" id="WP_349231227.1">
    <property type="nucleotide sequence ID" value="NZ_JBBMFK010000006.1"/>
</dbReference>
<keyword evidence="2" id="KW-1185">Reference proteome</keyword>
<gene>
    <name evidence="1" type="ORF">WMO64_05120</name>
</gene>
<comment type="caution">
    <text evidence="1">The sequence shown here is derived from an EMBL/GenBank/DDBJ whole genome shotgun (WGS) entry which is preliminary data.</text>
</comment>
<organism evidence="1 2">
    <name type="scientific">Pseudoflavonifractor intestinihominis</name>
    <dbReference type="NCBI Taxonomy" id="3133171"/>
    <lineage>
        <taxon>Bacteria</taxon>
        <taxon>Bacillati</taxon>
        <taxon>Bacillota</taxon>
        <taxon>Clostridia</taxon>
        <taxon>Eubacteriales</taxon>
        <taxon>Oscillospiraceae</taxon>
        <taxon>Pseudoflavonifractor</taxon>
    </lineage>
</organism>
<protein>
    <submittedName>
        <fullName evidence="1">Uncharacterized protein</fullName>
    </submittedName>
</protein>
<evidence type="ECO:0000313" key="1">
    <source>
        <dbReference type="EMBL" id="MEQ2442843.1"/>
    </source>
</evidence>
<sequence length="220" mass="24678">MDDRILAMCELSNDLLFQKIPPERMGYYVDGALEAGRTAAAQFRGTDIRSLYQSGGIRIYRGGTGKKGYGVVLRGQATMSPEGCSVELYPDSIEELARHSGWEGRRLTGEEATEVHLAHEFFHIWEYQQHKSIVEELEGVVSFSLLGLKRHSHINRCGEIAAHAFAKELLSLPCLPNLYDYLYLIDTGKMARGDFEELCSRMERLLLGEDARYAVEGGAK</sequence>
<dbReference type="EMBL" id="JBBMFK010000006">
    <property type="protein sequence ID" value="MEQ2442843.1"/>
    <property type="molecule type" value="Genomic_DNA"/>
</dbReference>
<reference evidence="1 2" key="1">
    <citation type="submission" date="2024-03" db="EMBL/GenBank/DDBJ databases">
        <title>Human intestinal bacterial collection.</title>
        <authorList>
            <person name="Pauvert C."/>
            <person name="Hitch T.C.A."/>
            <person name="Clavel T."/>
        </authorList>
    </citation>
    <scope>NUCLEOTIDE SEQUENCE [LARGE SCALE GENOMIC DNA]</scope>
    <source>
        <strain evidence="1 2">CLA-AP-H29</strain>
    </source>
</reference>
<dbReference type="Proteomes" id="UP001464378">
    <property type="component" value="Unassembled WGS sequence"/>
</dbReference>
<accession>A0ABV1E9Y8</accession>